<dbReference type="RefSeq" id="WP_010920946.1">
    <property type="nucleotide sequence ID" value="NC_011916.1"/>
</dbReference>
<dbReference type="PhylomeDB" id="A0A0H3CCJ1"/>
<evidence type="ECO:0000256" key="1">
    <source>
        <dbReference type="SAM" id="Phobius"/>
    </source>
</evidence>
<accession>A0A0H3CCJ1</accession>
<keyword evidence="1" id="KW-0472">Membrane</keyword>
<keyword evidence="1" id="KW-0812">Transmembrane</keyword>
<feature type="transmembrane region" description="Helical" evidence="1">
    <location>
        <begin position="185"/>
        <end position="203"/>
    </location>
</feature>
<reference evidence="2 3" key="1">
    <citation type="journal article" date="2010" name="J. Bacteriol.">
        <title>The genetic basis of laboratory adaptation in Caulobacter crescentus.</title>
        <authorList>
            <person name="Marks M.E."/>
            <person name="Castro-Rojas C.M."/>
            <person name="Teiling C."/>
            <person name="Du L."/>
            <person name="Kapatral V."/>
            <person name="Walunas T.L."/>
            <person name="Crosson S."/>
        </authorList>
    </citation>
    <scope>NUCLEOTIDE SEQUENCE [LARGE SCALE GENOMIC DNA]</scope>
    <source>
        <strain evidence="3">NA1000 / CB15N</strain>
    </source>
</reference>
<dbReference type="Proteomes" id="UP000001364">
    <property type="component" value="Chromosome"/>
</dbReference>
<dbReference type="RefSeq" id="YP_002518581.1">
    <property type="nucleotide sequence ID" value="NC_011916.1"/>
</dbReference>
<dbReference type="PROSITE" id="PS50244">
    <property type="entry name" value="S5A_REDUCTASE"/>
    <property type="match status" value="1"/>
</dbReference>
<dbReference type="Pfam" id="PF06966">
    <property type="entry name" value="DUF1295"/>
    <property type="match status" value="1"/>
</dbReference>
<dbReference type="PANTHER" id="PTHR32251:SF17">
    <property type="entry name" value="STEROID 5-ALPHA REDUCTASE C-TERMINAL DOMAIN-CONTAINING PROTEIN"/>
    <property type="match status" value="1"/>
</dbReference>
<evidence type="ECO:0000313" key="3">
    <source>
        <dbReference type="Proteomes" id="UP000001364"/>
    </source>
</evidence>
<keyword evidence="3" id="KW-1185">Reference proteome</keyword>
<gene>
    <name evidence="2" type="ordered locus">CCNA_03208</name>
</gene>
<dbReference type="OrthoDB" id="9779233at2"/>
<dbReference type="KEGG" id="ccs:CCNA_03208"/>
<feature type="transmembrane region" description="Helical" evidence="1">
    <location>
        <begin position="109"/>
        <end position="128"/>
    </location>
</feature>
<dbReference type="EMBL" id="CP001340">
    <property type="protein sequence ID" value="ACL96673.1"/>
    <property type="molecule type" value="Genomic_DNA"/>
</dbReference>
<evidence type="ECO:0000313" key="2">
    <source>
        <dbReference type="EMBL" id="ACL96673.1"/>
    </source>
</evidence>
<dbReference type="GO" id="GO:0016020">
    <property type="term" value="C:membrane"/>
    <property type="evidence" value="ECO:0007669"/>
    <property type="project" value="TreeGrafter"/>
</dbReference>
<keyword evidence="1" id="KW-1133">Transmembrane helix</keyword>
<dbReference type="GeneID" id="7330802"/>
<dbReference type="PATRIC" id="fig|565050.3.peg.3134"/>
<name>A0A0H3CCJ1_CAUVN</name>
<feature type="transmembrane region" description="Helical" evidence="1">
    <location>
        <begin position="152"/>
        <end position="173"/>
    </location>
</feature>
<dbReference type="AlphaFoldDB" id="A0A0H3CCJ1"/>
<sequence>MARSAGGGGLADLVSSASVAATRRHVPHEGEDPVPTFARINRIFRPEPSMSLLTILAVNAAVSAVAFLALWAVSLRTKDVSFIDAWWGPSMALLAWSTLLQGAHTPHGLLLTGLCTLWAARLGLYLLWRWRKHGADRRYVAIFAHYEKTKRWNFATTSLIIVFGLQAVLSYFVALPVQLGQGPGVLGGLAYAGAALTIVGILFETIGDAQLTAFKANPDNAGKVMDKGLWRYTRHPNYFGDACVWWGLYLIAAETGLGAWALPGPLLMTFLLTKWSGVPTTEGKMRKSKPGYEEYVARTSGFVPWFPKKV</sequence>
<organism evidence="2 3">
    <name type="scientific">Caulobacter vibrioides (strain NA1000 / CB15N)</name>
    <name type="common">Caulobacter crescentus</name>
    <dbReference type="NCBI Taxonomy" id="565050"/>
    <lineage>
        <taxon>Bacteria</taxon>
        <taxon>Pseudomonadati</taxon>
        <taxon>Pseudomonadota</taxon>
        <taxon>Alphaproteobacteria</taxon>
        <taxon>Caulobacterales</taxon>
        <taxon>Caulobacteraceae</taxon>
        <taxon>Caulobacter</taxon>
    </lineage>
</organism>
<dbReference type="PANTHER" id="PTHR32251">
    <property type="entry name" value="3-OXO-5-ALPHA-STEROID 4-DEHYDROGENASE"/>
    <property type="match status" value="1"/>
</dbReference>
<proteinExistence type="predicted"/>
<dbReference type="HOGENOM" id="CLU_043418_3_1_5"/>
<dbReference type="InterPro" id="IPR010721">
    <property type="entry name" value="UstE-like"/>
</dbReference>
<dbReference type="Gene3D" id="1.20.120.1630">
    <property type="match status" value="1"/>
</dbReference>
<protein>
    <submittedName>
        <fullName evidence="2">Steroid 5-alpha reductase family enzyme</fullName>
    </submittedName>
</protein>
<feature type="transmembrane region" description="Helical" evidence="1">
    <location>
        <begin position="85"/>
        <end position="103"/>
    </location>
</feature>
<feature type="transmembrane region" description="Helical" evidence="1">
    <location>
        <begin position="52"/>
        <end position="73"/>
    </location>
</feature>